<evidence type="ECO:0000256" key="5">
    <source>
        <dbReference type="ARBA" id="ARBA00022989"/>
    </source>
</evidence>
<name>H2J7E5_MARPK</name>
<feature type="transmembrane region" description="Helical" evidence="8">
    <location>
        <begin position="134"/>
        <end position="151"/>
    </location>
</feature>
<keyword evidence="6 8" id="KW-0472">Membrane</keyword>
<dbReference type="Proteomes" id="UP000007161">
    <property type="component" value="Chromosome"/>
</dbReference>
<evidence type="ECO:0000313" key="11">
    <source>
        <dbReference type="EMBL" id="AEX85337.1"/>
    </source>
</evidence>
<evidence type="ECO:0000256" key="4">
    <source>
        <dbReference type="ARBA" id="ARBA00022840"/>
    </source>
</evidence>
<dbReference type="GO" id="GO:0005886">
    <property type="term" value="C:plasma membrane"/>
    <property type="evidence" value="ECO:0007669"/>
    <property type="project" value="UniProtKB-SubCell"/>
</dbReference>
<protein>
    <submittedName>
        <fullName evidence="11">ABC-type multidrug transport system, ATPase and permease component</fullName>
    </submittedName>
</protein>
<feature type="domain" description="ABC transporter" evidence="9">
    <location>
        <begin position="334"/>
        <end position="551"/>
    </location>
</feature>
<comment type="subcellular location">
    <subcellularLocation>
        <location evidence="1">Cell membrane</location>
        <topology evidence="1">Multi-pass membrane protein</topology>
    </subcellularLocation>
</comment>
<keyword evidence="4" id="KW-0067">ATP-binding</keyword>
<proteinExistence type="predicted"/>
<dbReference type="InterPro" id="IPR039421">
    <property type="entry name" value="Type_1_exporter"/>
</dbReference>
<feature type="transmembrane region" description="Helical" evidence="8">
    <location>
        <begin position="157"/>
        <end position="177"/>
    </location>
</feature>
<feature type="transmembrane region" description="Helical" evidence="8">
    <location>
        <begin position="235"/>
        <end position="258"/>
    </location>
</feature>
<reference evidence="11 12" key="1">
    <citation type="journal article" date="2012" name="J. Bacteriol.">
        <title>Complete Genome Sequence of the Thermophilic, Piezophilic, Heterotrophic Bacterium Marinitoga piezophila KA3.</title>
        <authorList>
            <person name="Lucas S."/>
            <person name="Han J."/>
            <person name="Lapidus A."/>
            <person name="Cheng J.F."/>
            <person name="Goodwin L.A."/>
            <person name="Pitluck S."/>
            <person name="Peters L."/>
            <person name="Mikhailova N."/>
            <person name="Teshima H."/>
            <person name="Detter J.C."/>
            <person name="Han C."/>
            <person name="Tapia R."/>
            <person name="Land M."/>
            <person name="Hauser L."/>
            <person name="Kyrpides N.C."/>
            <person name="Ivanova N."/>
            <person name="Pagani I."/>
            <person name="Vannier P."/>
            <person name="Oger P."/>
            <person name="Bartlett D.H."/>
            <person name="Noll K.M."/>
            <person name="Woyke T."/>
            <person name="Jebbar M."/>
        </authorList>
    </citation>
    <scope>NUCLEOTIDE SEQUENCE [LARGE SCALE GENOMIC DNA]</scope>
    <source>
        <strain evidence="12">DSM 14283 / JCM 11233 / KA3</strain>
    </source>
</reference>
<feature type="coiled-coil region" evidence="7">
    <location>
        <begin position="301"/>
        <end position="328"/>
    </location>
</feature>
<dbReference type="PROSITE" id="PS50929">
    <property type="entry name" value="ABC_TM1F"/>
    <property type="match status" value="1"/>
</dbReference>
<dbReference type="HOGENOM" id="CLU_000604_84_3_0"/>
<dbReference type="PROSITE" id="PS00211">
    <property type="entry name" value="ABC_TRANSPORTER_1"/>
    <property type="match status" value="1"/>
</dbReference>
<gene>
    <name evidence="11" type="ordered locus">Marpi_0923</name>
</gene>
<dbReference type="PANTHER" id="PTHR43394:SF1">
    <property type="entry name" value="ATP-BINDING CASSETTE SUB-FAMILY B MEMBER 10, MITOCHONDRIAL"/>
    <property type="match status" value="1"/>
</dbReference>
<dbReference type="InterPro" id="IPR003439">
    <property type="entry name" value="ABC_transporter-like_ATP-bd"/>
</dbReference>
<dbReference type="InterPro" id="IPR017871">
    <property type="entry name" value="ABC_transporter-like_CS"/>
</dbReference>
<keyword evidence="2 8" id="KW-0812">Transmembrane</keyword>
<evidence type="ECO:0000259" key="10">
    <source>
        <dbReference type="PROSITE" id="PS50929"/>
    </source>
</evidence>
<sequence>MENIKFLYKYTKGHRGRLTISMIMMIILSYVSIMPAKYYKEAMDNGILTGDYEYLKKVCMTLIVIYVLKSILNYITSKIFIISSQSIIFEIKKDLLKRVLKLPMTFFEGKETGYIMARVGETDKLQILFSQQTFKILISIIEFIIVLYILMKYNIKLTLIALAIMPLYYIVTSKFMGNISKISMELMEKGAKMSGKLEESISGIEEVKNLNIEEKETKKNIDYNKEFVKTAIKQGILYSIGMELLTLISAIAGVIVLLYAGKDIIFSGFTIGGYIAFANYIGKLYAPVIQLGTTTLTIQPAVNSLKRVKEIMEELTEEEKNINGEELTEEIKKIKMEDIEFSYDGKTKVLKGINLEVKKGEKIIIKGPNGSGKTTLMKLLLGIYDGYKGRIIINEKNQKEIDIKSLRERFGIVSQKIFLFNDTIKNNIMYSSKEIKEEKYKEILKKSNLEKLIEKFPLKDNHMITNNGQNLSGGQKQLIAIARALAKGADIFIFDEATVHIDKETKETIKRIIKEELKDKICFIITHEDSFDEIGDKIIKLKNIEEVSMFE</sequence>
<reference evidence="12" key="2">
    <citation type="submission" date="2012-01" db="EMBL/GenBank/DDBJ databases">
        <title>Complete sequence of chromosome of Marinitoga piezophila KA3.</title>
        <authorList>
            <person name="Lucas S."/>
            <person name="Han J."/>
            <person name="Lapidus A."/>
            <person name="Cheng J.-F."/>
            <person name="Goodwin L."/>
            <person name="Pitluck S."/>
            <person name="Peters L."/>
            <person name="Mikhailova N."/>
            <person name="Teshima H."/>
            <person name="Detter J.C."/>
            <person name="Han C."/>
            <person name="Tapia R."/>
            <person name="Land M."/>
            <person name="Hauser L."/>
            <person name="Kyrpides N."/>
            <person name="Ivanova N."/>
            <person name="Pagani I."/>
            <person name="Jebbar M."/>
            <person name="Vannier P."/>
            <person name="Oger P."/>
            <person name="Cario A."/>
            <person name="Bartlett D."/>
            <person name="Noll K.M."/>
            <person name="Woyke T."/>
        </authorList>
    </citation>
    <scope>NUCLEOTIDE SEQUENCE [LARGE SCALE GENOMIC DNA]</scope>
    <source>
        <strain evidence="12">DSM 14283 / JCM 11233 / KA3</strain>
    </source>
</reference>
<evidence type="ECO:0000313" key="12">
    <source>
        <dbReference type="Proteomes" id="UP000007161"/>
    </source>
</evidence>
<dbReference type="Pfam" id="PF00664">
    <property type="entry name" value="ABC_membrane"/>
    <property type="match status" value="1"/>
</dbReference>
<evidence type="ECO:0000256" key="2">
    <source>
        <dbReference type="ARBA" id="ARBA00022692"/>
    </source>
</evidence>
<keyword evidence="5 8" id="KW-1133">Transmembrane helix</keyword>
<dbReference type="InterPro" id="IPR027417">
    <property type="entry name" value="P-loop_NTPase"/>
</dbReference>
<evidence type="ECO:0000256" key="8">
    <source>
        <dbReference type="SAM" id="Phobius"/>
    </source>
</evidence>
<keyword evidence="12" id="KW-1185">Reference proteome</keyword>
<dbReference type="SMART" id="SM00382">
    <property type="entry name" value="AAA"/>
    <property type="match status" value="1"/>
</dbReference>
<evidence type="ECO:0000256" key="3">
    <source>
        <dbReference type="ARBA" id="ARBA00022741"/>
    </source>
</evidence>
<dbReference type="CDD" id="cd07346">
    <property type="entry name" value="ABC_6TM_exporters"/>
    <property type="match status" value="1"/>
</dbReference>
<dbReference type="InterPro" id="IPR036640">
    <property type="entry name" value="ABC1_TM_sf"/>
</dbReference>
<evidence type="ECO:0000256" key="1">
    <source>
        <dbReference type="ARBA" id="ARBA00004651"/>
    </source>
</evidence>
<feature type="domain" description="ABC transmembrane type-1" evidence="10">
    <location>
        <begin position="20"/>
        <end position="299"/>
    </location>
</feature>
<dbReference type="GO" id="GO:0005524">
    <property type="term" value="F:ATP binding"/>
    <property type="evidence" value="ECO:0007669"/>
    <property type="project" value="UniProtKB-KW"/>
</dbReference>
<feature type="transmembrane region" description="Helical" evidence="8">
    <location>
        <begin position="54"/>
        <end position="75"/>
    </location>
</feature>
<dbReference type="PROSITE" id="PS50893">
    <property type="entry name" value="ABC_TRANSPORTER_2"/>
    <property type="match status" value="1"/>
</dbReference>
<dbReference type="Gene3D" id="1.20.1560.10">
    <property type="entry name" value="ABC transporter type 1, transmembrane domain"/>
    <property type="match status" value="1"/>
</dbReference>
<dbReference type="InterPro" id="IPR003593">
    <property type="entry name" value="AAA+_ATPase"/>
</dbReference>
<keyword evidence="7" id="KW-0175">Coiled coil</keyword>
<organism evidence="11 12">
    <name type="scientific">Marinitoga piezophila (strain DSM 14283 / JCM 11233 / KA3)</name>
    <dbReference type="NCBI Taxonomy" id="443254"/>
    <lineage>
        <taxon>Bacteria</taxon>
        <taxon>Thermotogati</taxon>
        <taxon>Thermotogota</taxon>
        <taxon>Thermotogae</taxon>
        <taxon>Petrotogales</taxon>
        <taxon>Petrotogaceae</taxon>
        <taxon>Marinitoga</taxon>
    </lineage>
</organism>
<dbReference type="eggNOG" id="COG1132">
    <property type="taxonomic scope" value="Bacteria"/>
</dbReference>
<dbReference type="KEGG" id="mpz:Marpi_0923"/>
<evidence type="ECO:0000259" key="9">
    <source>
        <dbReference type="PROSITE" id="PS50893"/>
    </source>
</evidence>
<feature type="transmembrane region" description="Helical" evidence="8">
    <location>
        <begin position="20"/>
        <end position="39"/>
    </location>
</feature>
<dbReference type="SUPFAM" id="SSF90123">
    <property type="entry name" value="ABC transporter transmembrane region"/>
    <property type="match status" value="1"/>
</dbReference>
<dbReference type="GO" id="GO:0015421">
    <property type="term" value="F:ABC-type oligopeptide transporter activity"/>
    <property type="evidence" value="ECO:0007669"/>
    <property type="project" value="TreeGrafter"/>
</dbReference>
<evidence type="ECO:0000256" key="7">
    <source>
        <dbReference type="SAM" id="Coils"/>
    </source>
</evidence>
<dbReference type="InterPro" id="IPR011527">
    <property type="entry name" value="ABC1_TM_dom"/>
</dbReference>
<dbReference type="SUPFAM" id="SSF52540">
    <property type="entry name" value="P-loop containing nucleoside triphosphate hydrolases"/>
    <property type="match status" value="1"/>
</dbReference>
<dbReference type="Pfam" id="PF00005">
    <property type="entry name" value="ABC_tran"/>
    <property type="match status" value="1"/>
</dbReference>
<dbReference type="PANTHER" id="PTHR43394">
    <property type="entry name" value="ATP-DEPENDENT PERMEASE MDL1, MITOCHONDRIAL"/>
    <property type="match status" value="1"/>
</dbReference>
<feature type="transmembrane region" description="Helical" evidence="8">
    <location>
        <begin position="264"/>
        <end position="282"/>
    </location>
</feature>
<keyword evidence="3" id="KW-0547">Nucleotide-binding</keyword>
<evidence type="ECO:0000256" key="6">
    <source>
        <dbReference type="ARBA" id="ARBA00023136"/>
    </source>
</evidence>
<dbReference type="RefSeq" id="WP_014296409.1">
    <property type="nucleotide sequence ID" value="NC_016751.1"/>
</dbReference>
<dbReference type="STRING" id="443254.Marpi_0923"/>
<dbReference type="Gene3D" id="3.40.50.300">
    <property type="entry name" value="P-loop containing nucleotide triphosphate hydrolases"/>
    <property type="match status" value="1"/>
</dbReference>
<dbReference type="EMBL" id="CP003257">
    <property type="protein sequence ID" value="AEX85337.1"/>
    <property type="molecule type" value="Genomic_DNA"/>
</dbReference>
<accession>H2J7E5</accession>
<dbReference type="AlphaFoldDB" id="H2J7E5"/>
<dbReference type="GO" id="GO:0016887">
    <property type="term" value="F:ATP hydrolysis activity"/>
    <property type="evidence" value="ECO:0007669"/>
    <property type="project" value="InterPro"/>
</dbReference>